<dbReference type="InterPro" id="IPR011105">
    <property type="entry name" value="Cell_wall_hydrolase_SleB"/>
</dbReference>
<dbReference type="AlphaFoldDB" id="A0A8J3FCF0"/>
<keyword evidence="6" id="KW-0749">Sporulation</keyword>
<feature type="domain" description="Peptidoglycan binding-like" evidence="11">
    <location>
        <begin position="41"/>
        <end position="94"/>
    </location>
</feature>
<evidence type="ECO:0000256" key="4">
    <source>
        <dbReference type="ARBA" id="ARBA00022729"/>
    </source>
</evidence>
<organism evidence="13 14">
    <name type="scientific">Calditerricola satsumensis</name>
    <dbReference type="NCBI Taxonomy" id="373054"/>
    <lineage>
        <taxon>Bacteria</taxon>
        <taxon>Bacillati</taxon>
        <taxon>Bacillota</taxon>
        <taxon>Bacilli</taxon>
        <taxon>Bacillales</taxon>
        <taxon>Bacillaceae</taxon>
        <taxon>Calditerricola</taxon>
    </lineage>
</organism>
<feature type="compositionally biased region" description="Pro residues" evidence="9">
    <location>
        <begin position="200"/>
        <end position="212"/>
    </location>
</feature>
<dbReference type="NCBIfam" id="TIGR02869">
    <property type="entry name" value="spore_SleB"/>
    <property type="match status" value="1"/>
</dbReference>
<evidence type="ECO:0000313" key="14">
    <source>
        <dbReference type="Proteomes" id="UP000637720"/>
    </source>
</evidence>
<proteinExistence type="inferred from homology"/>
<feature type="domain" description="Peptidoglycan binding-like" evidence="11">
    <location>
        <begin position="125"/>
        <end position="181"/>
    </location>
</feature>
<dbReference type="SUPFAM" id="SSF47090">
    <property type="entry name" value="PGBD-like"/>
    <property type="match status" value="2"/>
</dbReference>
<name>A0A8J3FCF0_9BACI</name>
<dbReference type="InterPro" id="IPR042047">
    <property type="entry name" value="SleB_dom1"/>
</dbReference>
<evidence type="ECO:0000256" key="5">
    <source>
        <dbReference type="ARBA" id="ARBA00022801"/>
    </source>
</evidence>
<dbReference type="Proteomes" id="UP000637720">
    <property type="component" value="Unassembled WGS sequence"/>
</dbReference>
<keyword evidence="5" id="KW-0378">Hydrolase</keyword>
<keyword evidence="3" id="KW-0309">Germination</keyword>
<evidence type="ECO:0000256" key="9">
    <source>
        <dbReference type="SAM" id="MobiDB-lite"/>
    </source>
</evidence>
<reference evidence="13" key="1">
    <citation type="journal article" date="2014" name="Int. J. Syst. Evol. Microbiol.">
        <title>Complete genome sequence of Corynebacterium casei LMG S-19264T (=DSM 44701T), isolated from a smear-ripened cheese.</title>
        <authorList>
            <consortium name="US DOE Joint Genome Institute (JGI-PGF)"/>
            <person name="Walter F."/>
            <person name="Albersmeier A."/>
            <person name="Kalinowski J."/>
            <person name="Ruckert C."/>
        </authorList>
    </citation>
    <scope>NUCLEOTIDE SEQUENCE</scope>
    <source>
        <strain evidence="13">JCM 14719</strain>
    </source>
</reference>
<dbReference type="GO" id="GO:0071555">
    <property type="term" value="P:cell wall organization"/>
    <property type="evidence" value="ECO:0007669"/>
    <property type="project" value="UniProtKB-KW"/>
</dbReference>
<keyword evidence="4 10" id="KW-0732">Signal</keyword>
<keyword evidence="7" id="KW-0961">Cell wall biogenesis/degradation</keyword>
<gene>
    <name evidence="13" type="ORF">GCM10007043_12660</name>
</gene>
<evidence type="ECO:0000259" key="11">
    <source>
        <dbReference type="Pfam" id="PF01471"/>
    </source>
</evidence>
<dbReference type="InterPro" id="IPR036366">
    <property type="entry name" value="PGBDSf"/>
</dbReference>
<dbReference type="FunFam" id="6.20.240.60:FF:000001">
    <property type="entry name" value="Spore cortex-lytic enzyme"/>
    <property type="match status" value="1"/>
</dbReference>
<reference evidence="13" key="2">
    <citation type="submission" date="2020-09" db="EMBL/GenBank/DDBJ databases">
        <authorList>
            <person name="Sun Q."/>
            <person name="Ohkuma M."/>
        </authorList>
    </citation>
    <scope>NUCLEOTIDE SEQUENCE</scope>
    <source>
        <strain evidence="13">JCM 14719</strain>
    </source>
</reference>
<evidence type="ECO:0000256" key="2">
    <source>
        <dbReference type="ARBA" id="ARBA00018364"/>
    </source>
</evidence>
<evidence type="ECO:0000259" key="12">
    <source>
        <dbReference type="Pfam" id="PF07486"/>
    </source>
</evidence>
<dbReference type="EMBL" id="BMOF01000021">
    <property type="protein sequence ID" value="GGK00066.1"/>
    <property type="molecule type" value="Genomic_DNA"/>
</dbReference>
<dbReference type="Pfam" id="PF01471">
    <property type="entry name" value="PG_binding_1"/>
    <property type="match status" value="2"/>
</dbReference>
<dbReference type="InterPro" id="IPR002477">
    <property type="entry name" value="Peptidoglycan-bd-like"/>
</dbReference>
<dbReference type="Gene3D" id="6.20.240.60">
    <property type="match status" value="1"/>
</dbReference>
<dbReference type="InterPro" id="IPR036365">
    <property type="entry name" value="PGBD-like_sf"/>
</dbReference>
<evidence type="ECO:0000256" key="7">
    <source>
        <dbReference type="ARBA" id="ARBA00023316"/>
    </source>
</evidence>
<accession>A0A8J3FCF0</accession>
<dbReference type="GO" id="GO:0016787">
    <property type="term" value="F:hydrolase activity"/>
    <property type="evidence" value="ECO:0007669"/>
    <property type="project" value="UniProtKB-KW"/>
</dbReference>
<evidence type="ECO:0000313" key="13">
    <source>
        <dbReference type="EMBL" id="GGK00066.1"/>
    </source>
</evidence>
<comment type="caution">
    <text evidence="13">The sequence shown here is derived from an EMBL/GenBank/DDBJ whole genome shotgun (WGS) entry which is preliminary data.</text>
</comment>
<feature type="domain" description="Cell wall hydrolase SleB" evidence="12">
    <location>
        <begin position="253"/>
        <end position="350"/>
    </location>
</feature>
<dbReference type="InterPro" id="IPR014224">
    <property type="entry name" value="Spore_cortex_SleB"/>
</dbReference>
<evidence type="ECO:0000256" key="6">
    <source>
        <dbReference type="ARBA" id="ARBA00022969"/>
    </source>
</evidence>
<protein>
    <recommendedName>
        <fullName evidence="2 8">Spore cortex-lytic enzyme</fullName>
    </recommendedName>
</protein>
<sequence>MAKRWQLLFALLVALLASTTLPPMTERAVAFGQQTLWMGMRGGDVYELQGRLKLLGLYTGPIHGHFDRRTYLAVRQFQYRWGLRVDGVVGPRTKLKLWQATKHWYPGLEKRAGKPTIPILKMGSRGPRVREMQARLKFLGYDPGPIDGRYGWRTLRAVRTFQARFGLPVDGIAGVRTQGKLWAATKHWRWGMEARVAPQQPAPPRQVAPSAPPRVATPARPPVRRPVQTPGFRGFSARDIELMARAVHAEARGEPYVGKVAVAAVILNRLESGAFPNTPAGVIFEPLAFEAVSDGQIWLTPDRSARRAVIDALNGWDPTGGALYYFNPDRSTSKWIWSRPQIKRIGKHIFTK</sequence>
<dbReference type="Gene3D" id="1.10.10.2520">
    <property type="entry name" value="Cell wall hydrolase SleB, domain 1"/>
    <property type="match status" value="1"/>
</dbReference>
<evidence type="ECO:0000256" key="1">
    <source>
        <dbReference type="ARBA" id="ARBA00007010"/>
    </source>
</evidence>
<feature type="signal peptide" evidence="10">
    <location>
        <begin position="1"/>
        <end position="25"/>
    </location>
</feature>
<comment type="similarity">
    <text evidence="1">Belongs to the SleB family.</text>
</comment>
<dbReference type="RefSeq" id="WP_188817208.1">
    <property type="nucleotide sequence ID" value="NZ_BMOF01000021.1"/>
</dbReference>
<dbReference type="GO" id="GO:0030435">
    <property type="term" value="P:sporulation resulting in formation of a cellular spore"/>
    <property type="evidence" value="ECO:0007669"/>
    <property type="project" value="UniProtKB-KW"/>
</dbReference>
<feature type="region of interest" description="Disordered" evidence="9">
    <location>
        <begin position="198"/>
        <end position="230"/>
    </location>
</feature>
<evidence type="ECO:0000256" key="10">
    <source>
        <dbReference type="SAM" id="SignalP"/>
    </source>
</evidence>
<evidence type="ECO:0000256" key="8">
    <source>
        <dbReference type="NCBIfam" id="TIGR02869"/>
    </source>
</evidence>
<feature type="chain" id="PRO_5039620053" description="Spore cortex-lytic enzyme" evidence="10">
    <location>
        <begin position="26"/>
        <end position="352"/>
    </location>
</feature>
<dbReference type="Gene3D" id="1.10.101.10">
    <property type="entry name" value="PGBD-like superfamily/PGBD"/>
    <property type="match status" value="2"/>
</dbReference>
<dbReference type="GO" id="GO:0009847">
    <property type="term" value="P:spore germination"/>
    <property type="evidence" value="ECO:0007669"/>
    <property type="project" value="UniProtKB-UniRule"/>
</dbReference>
<keyword evidence="14" id="KW-1185">Reference proteome</keyword>
<dbReference type="Pfam" id="PF07486">
    <property type="entry name" value="Hydrolase_2"/>
    <property type="match status" value="1"/>
</dbReference>
<evidence type="ECO:0000256" key="3">
    <source>
        <dbReference type="ARBA" id="ARBA00022544"/>
    </source>
</evidence>